<evidence type="ECO:0000313" key="3">
    <source>
        <dbReference type="Proteomes" id="UP000314294"/>
    </source>
</evidence>
<gene>
    <name evidence="2" type="ORF">EYF80_022084</name>
</gene>
<protein>
    <submittedName>
        <fullName evidence="2">Uncharacterized protein</fullName>
    </submittedName>
</protein>
<dbReference type="EMBL" id="SRLO01000199">
    <property type="protein sequence ID" value="TNN67769.1"/>
    <property type="molecule type" value="Genomic_DNA"/>
</dbReference>
<sequence length="109" mass="12778">MPRLRETQWQPRHALCNITPTSSPGFHPPHLRKEERSTKGRRREEEEERKTKRGRRREEESAPRRTADITEVRREQNDTQRGVSTLLMILGHAHLQGHEPVAERVVTAC</sequence>
<feature type="region of interest" description="Disordered" evidence="1">
    <location>
        <begin position="1"/>
        <end position="81"/>
    </location>
</feature>
<dbReference type="Proteomes" id="UP000314294">
    <property type="component" value="Unassembled WGS sequence"/>
</dbReference>
<keyword evidence="3" id="KW-1185">Reference proteome</keyword>
<reference evidence="2 3" key="1">
    <citation type="submission" date="2019-03" db="EMBL/GenBank/DDBJ databases">
        <title>First draft genome of Liparis tanakae, snailfish: a comprehensive survey of snailfish specific genes.</title>
        <authorList>
            <person name="Kim W."/>
            <person name="Song I."/>
            <person name="Jeong J.-H."/>
            <person name="Kim D."/>
            <person name="Kim S."/>
            <person name="Ryu S."/>
            <person name="Song J.Y."/>
            <person name="Lee S.K."/>
        </authorList>
    </citation>
    <scope>NUCLEOTIDE SEQUENCE [LARGE SCALE GENOMIC DNA]</scope>
    <source>
        <tissue evidence="2">Muscle</tissue>
    </source>
</reference>
<feature type="compositionally biased region" description="Basic and acidic residues" evidence="1">
    <location>
        <begin position="31"/>
        <end position="78"/>
    </location>
</feature>
<evidence type="ECO:0000313" key="2">
    <source>
        <dbReference type="EMBL" id="TNN67769.1"/>
    </source>
</evidence>
<comment type="caution">
    <text evidence="2">The sequence shown here is derived from an EMBL/GenBank/DDBJ whole genome shotgun (WGS) entry which is preliminary data.</text>
</comment>
<proteinExistence type="predicted"/>
<accession>A0A4Z2HPJ6</accession>
<name>A0A4Z2HPJ6_9TELE</name>
<evidence type="ECO:0000256" key="1">
    <source>
        <dbReference type="SAM" id="MobiDB-lite"/>
    </source>
</evidence>
<organism evidence="2 3">
    <name type="scientific">Liparis tanakae</name>
    <name type="common">Tanaka's snailfish</name>
    <dbReference type="NCBI Taxonomy" id="230148"/>
    <lineage>
        <taxon>Eukaryota</taxon>
        <taxon>Metazoa</taxon>
        <taxon>Chordata</taxon>
        <taxon>Craniata</taxon>
        <taxon>Vertebrata</taxon>
        <taxon>Euteleostomi</taxon>
        <taxon>Actinopterygii</taxon>
        <taxon>Neopterygii</taxon>
        <taxon>Teleostei</taxon>
        <taxon>Neoteleostei</taxon>
        <taxon>Acanthomorphata</taxon>
        <taxon>Eupercaria</taxon>
        <taxon>Perciformes</taxon>
        <taxon>Cottioidei</taxon>
        <taxon>Cottales</taxon>
        <taxon>Liparidae</taxon>
        <taxon>Liparis</taxon>
    </lineage>
</organism>
<dbReference type="AlphaFoldDB" id="A0A4Z2HPJ6"/>